<feature type="binding site" evidence="8">
    <location>
        <position position="305"/>
    </location>
    <ligand>
        <name>substrate</name>
    </ligand>
</feature>
<dbReference type="PANTHER" id="PTHR21581">
    <property type="entry name" value="D-ALANYL-D-ALANINE CARBOXYPEPTIDASE"/>
    <property type="match status" value="1"/>
</dbReference>
<dbReference type="GO" id="GO:0008360">
    <property type="term" value="P:regulation of cell shape"/>
    <property type="evidence" value="ECO:0007669"/>
    <property type="project" value="UniProtKB-KW"/>
</dbReference>
<evidence type="ECO:0000256" key="6">
    <source>
        <dbReference type="ARBA" id="ARBA00023316"/>
    </source>
</evidence>
<dbReference type="InterPro" id="IPR001967">
    <property type="entry name" value="Peptidase_S11_N"/>
</dbReference>
<evidence type="ECO:0000313" key="12">
    <source>
        <dbReference type="EMBL" id="EHI56039.1"/>
    </source>
</evidence>
<keyword evidence="6" id="KW-0961">Cell wall biogenesis/degradation</keyword>
<dbReference type="Pfam" id="PF00768">
    <property type="entry name" value="Peptidase_S11"/>
    <property type="match status" value="1"/>
</dbReference>
<protein>
    <recommendedName>
        <fullName evidence="11">Peptidase S11 D-alanyl-D-alanine carboxypeptidase A N-terminal domain-containing protein</fullName>
    </recommendedName>
</protein>
<dbReference type="AlphaFoldDB" id="G5GGY1"/>
<evidence type="ECO:0000256" key="7">
    <source>
        <dbReference type="PIRSR" id="PIRSR618044-1"/>
    </source>
</evidence>
<dbReference type="GO" id="GO:0009002">
    <property type="term" value="F:serine-type D-Ala-D-Ala carboxypeptidase activity"/>
    <property type="evidence" value="ECO:0007669"/>
    <property type="project" value="InterPro"/>
</dbReference>
<keyword evidence="10" id="KW-1133">Transmembrane helix</keyword>
<dbReference type="GO" id="GO:0071555">
    <property type="term" value="P:cell wall organization"/>
    <property type="evidence" value="ECO:0007669"/>
    <property type="project" value="UniProtKB-KW"/>
</dbReference>
<keyword evidence="3" id="KW-0378">Hydrolase</keyword>
<evidence type="ECO:0000256" key="1">
    <source>
        <dbReference type="ARBA" id="ARBA00007164"/>
    </source>
</evidence>
<name>G5GGY1_9FIRM</name>
<dbReference type="HOGENOM" id="CLU_027070_2_2_9"/>
<evidence type="ECO:0000256" key="4">
    <source>
        <dbReference type="ARBA" id="ARBA00022960"/>
    </source>
</evidence>
<dbReference type="PRINTS" id="PR00725">
    <property type="entry name" value="DADACBPTASE1"/>
</dbReference>
<evidence type="ECO:0000313" key="13">
    <source>
        <dbReference type="Proteomes" id="UP000003011"/>
    </source>
</evidence>
<keyword evidence="10" id="KW-0812">Transmembrane</keyword>
<gene>
    <name evidence="12" type="ORF">HMPREF9333_00821</name>
</gene>
<feature type="active site" evidence="7">
    <location>
        <position position="125"/>
    </location>
</feature>
<dbReference type="EMBL" id="ACZL01000014">
    <property type="protein sequence ID" value="EHI56039.1"/>
    <property type="molecule type" value="Genomic_DNA"/>
</dbReference>
<evidence type="ECO:0000259" key="11">
    <source>
        <dbReference type="Pfam" id="PF00768"/>
    </source>
</evidence>
<organism evidence="12 13">
    <name type="scientific">Johnsonella ignava ATCC 51276</name>
    <dbReference type="NCBI Taxonomy" id="679200"/>
    <lineage>
        <taxon>Bacteria</taxon>
        <taxon>Bacillati</taxon>
        <taxon>Bacillota</taxon>
        <taxon>Clostridia</taxon>
        <taxon>Lachnospirales</taxon>
        <taxon>Lachnospiraceae</taxon>
        <taxon>Johnsonella</taxon>
    </lineage>
</organism>
<dbReference type="PATRIC" id="fig|679200.3.peg.867"/>
<dbReference type="GO" id="GO:0006508">
    <property type="term" value="P:proteolysis"/>
    <property type="evidence" value="ECO:0007669"/>
    <property type="project" value="InterPro"/>
</dbReference>
<dbReference type="Gene3D" id="3.40.710.10">
    <property type="entry name" value="DD-peptidase/beta-lactamase superfamily"/>
    <property type="match status" value="1"/>
</dbReference>
<feature type="active site" evidence="7">
    <location>
        <position position="179"/>
    </location>
</feature>
<comment type="caution">
    <text evidence="12">The sequence shown here is derived from an EMBL/GenBank/DDBJ whole genome shotgun (WGS) entry which is preliminary data.</text>
</comment>
<evidence type="ECO:0000256" key="3">
    <source>
        <dbReference type="ARBA" id="ARBA00022801"/>
    </source>
</evidence>
<feature type="active site" description="Acyl-ester intermediate" evidence="7">
    <location>
        <position position="122"/>
    </location>
</feature>
<proteinExistence type="inferred from homology"/>
<reference evidence="12 13" key="1">
    <citation type="submission" date="2011-08" db="EMBL/GenBank/DDBJ databases">
        <title>The Genome Sequence of Johnsonella ignava ATCC 51276.</title>
        <authorList>
            <consortium name="The Broad Institute Genome Sequencing Platform"/>
            <person name="Earl A."/>
            <person name="Ward D."/>
            <person name="Feldgarden M."/>
            <person name="Gevers D."/>
            <person name="Izard J."/>
            <person name="Blanton J.M."/>
            <person name="Baranova O.V."/>
            <person name="Dewhirst F.E."/>
            <person name="Young S.K."/>
            <person name="Zeng Q."/>
            <person name="Gargeya S."/>
            <person name="Fitzgerald M."/>
            <person name="Haas B."/>
            <person name="Abouelleil A."/>
            <person name="Alvarado L."/>
            <person name="Arachchi H.M."/>
            <person name="Berlin A."/>
            <person name="Brown A."/>
            <person name="Chapman S.B."/>
            <person name="Chen Z."/>
            <person name="Dunbar C."/>
            <person name="Freedman E."/>
            <person name="Gearin G."/>
            <person name="Gellesch M."/>
            <person name="Goldberg J."/>
            <person name="Griggs A."/>
            <person name="Gujja S."/>
            <person name="Heiman D."/>
            <person name="Howarth C."/>
            <person name="Larson L."/>
            <person name="Lui A."/>
            <person name="MacDonald P.J.P."/>
            <person name="Montmayeur A."/>
            <person name="Murphy C."/>
            <person name="Neiman D."/>
            <person name="Pearson M."/>
            <person name="Priest M."/>
            <person name="Roberts A."/>
            <person name="Saif S."/>
            <person name="Shea T."/>
            <person name="Shenoy N."/>
            <person name="Sisk P."/>
            <person name="Stolte C."/>
            <person name="Sykes S."/>
            <person name="Wortman J."/>
            <person name="Nusbaum C."/>
            <person name="Birren B."/>
        </authorList>
    </citation>
    <scope>NUCLEOTIDE SEQUENCE [LARGE SCALE GENOMIC DNA]</scope>
    <source>
        <strain evidence="12 13">ATCC 51276</strain>
    </source>
</reference>
<dbReference type="Proteomes" id="UP000003011">
    <property type="component" value="Unassembled WGS sequence"/>
</dbReference>
<dbReference type="eggNOG" id="COG1686">
    <property type="taxonomic scope" value="Bacteria"/>
</dbReference>
<keyword evidence="5" id="KW-0573">Peptidoglycan synthesis</keyword>
<dbReference type="InterPro" id="IPR012338">
    <property type="entry name" value="Beta-lactam/transpept-like"/>
</dbReference>
<comment type="similarity">
    <text evidence="1 9">Belongs to the peptidase S11 family.</text>
</comment>
<keyword evidence="2" id="KW-0732">Signal</keyword>
<evidence type="ECO:0000256" key="2">
    <source>
        <dbReference type="ARBA" id="ARBA00022729"/>
    </source>
</evidence>
<dbReference type="GO" id="GO:0009252">
    <property type="term" value="P:peptidoglycan biosynthetic process"/>
    <property type="evidence" value="ECO:0007669"/>
    <property type="project" value="UniProtKB-KW"/>
</dbReference>
<sequence length="356" mass="39099">MYIEKDNIKKFLKVKKQRKYKKLILLLFLTGTVIAASLSAVVFMYFTSVPKADYVLKNRFTHFYSTDDNQLYCPAFARNLAVVDADSSEAQNFPPGAGLICRVGGERSLFSKNAFKKMQPASITKIMTALVALKYGNLSDEVVVGEEVYVNEKGTSMAGLNPGDRLTLEQLLYGMLLPSGNDAAKAIAVHVGGTQEHFVEMMNQEAQALLAVDTHFTNPHGLSDDEHYTTAYDLYLIFNEAIKYPEFRTVAGSKEYKGQYLDKTGNTVSALWKNSNVYLKDASELDAEMTQAVKLNPGISIFAGKTGTTAAAGKCLIVGSSYTDGSEYIAVVLKADVNTADSLYKNMSRLLNKIAN</sequence>
<feature type="transmembrane region" description="Helical" evidence="10">
    <location>
        <begin position="23"/>
        <end position="46"/>
    </location>
</feature>
<evidence type="ECO:0000256" key="10">
    <source>
        <dbReference type="SAM" id="Phobius"/>
    </source>
</evidence>
<evidence type="ECO:0000256" key="5">
    <source>
        <dbReference type="ARBA" id="ARBA00022984"/>
    </source>
</evidence>
<dbReference type="SUPFAM" id="SSF56601">
    <property type="entry name" value="beta-lactamase/transpeptidase-like"/>
    <property type="match status" value="1"/>
</dbReference>
<dbReference type="PANTHER" id="PTHR21581:SF33">
    <property type="entry name" value="D-ALANYL-D-ALANINE CARBOXYPEPTIDASE DACB"/>
    <property type="match status" value="1"/>
</dbReference>
<keyword evidence="13" id="KW-1185">Reference proteome</keyword>
<evidence type="ECO:0000256" key="8">
    <source>
        <dbReference type="PIRSR" id="PIRSR618044-2"/>
    </source>
</evidence>
<dbReference type="InterPro" id="IPR018044">
    <property type="entry name" value="Peptidase_S11"/>
</dbReference>
<accession>G5GGY1</accession>
<keyword evidence="4" id="KW-0133">Cell shape</keyword>
<evidence type="ECO:0000256" key="9">
    <source>
        <dbReference type="RuleBase" id="RU004016"/>
    </source>
</evidence>
<feature type="domain" description="Peptidase S11 D-alanyl-D-alanine carboxypeptidase A N-terminal" evidence="11">
    <location>
        <begin position="107"/>
        <end position="336"/>
    </location>
</feature>
<dbReference type="STRING" id="679200.HMPREF9333_00821"/>
<keyword evidence="10" id="KW-0472">Membrane</keyword>